<accession>A0A0A1UE52</accession>
<keyword evidence="1" id="KW-0732">Signal</keyword>
<evidence type="ECO:0008006" key="4">
    <source>
        <dbReference type="Google" id="ProtNLM"/>
    </source>
</evidence>
<dbReference type="AlphaFoldDB" id="A0A0A1UE52"/>
<reference evidence="2 3" key="1">
    <citation type="submission" date="2012-10" db="EMBL/GenBank/DDBJ databases">
        <authorList>
            <person name="Zafar N."/>
            <person name="Inman J."/>
            <person name="Hall N."/>
            <person name="Lorenzi H."/>
            <person name="Caler E."/>
        </authorList>
    </citation>
    <scope>NUCLEOTIDE SEQUENCE [LARGE SCALE GENOMIC DNA]</scope>
    <source>
        <strain evidence="2 3">IP1</strain>
    </source>
</reference>
<feature type="chain" id="PRO_5001980490" description="Furin repeat-containing protein" evidence="1">
    <location>
        <begin position="17"/>
        <end position="805"/>
    </location>
</feature>
<dbReference type="VEuPathDB" id="AmoebaDB:EIN_341750"/>
<dbReference type="InterPro" id="IPR009030">
    <property type="entry name" value="Growth_fac_rcpt_cys_sf"/>
</dbReference>
<feature type="signal peptide" evidence="1">
    <location>
        <begin position="1"/>
        <end position="16"/>
    </location>
</feature>
<dbReference type="KEGG" id="eiv:EIN_341750"/>
<dbReference type="OrthoDB" id="6127810at2759"/>
<evidence type="ECO:0000313" key="2">
    <source>
        <dbReference type="EMBL" id="ELP94767.1"/>
    </source>
</evidence>
<evidence type="ECO:0000313" key="3">
    <source>
        <dbReference type="Proteomes" id="UP000014680"/>
    </source>
</evidence>
<feature type="non-terminal residue" evidence="2">
    <location>
        <position position="805"/>
    </location>
</feature>
<gene>
    <name evidence="2" type="ORF">EIN_341750</name>
</gene>
<dbReference type="SUPFAM" id="SSF57184">
    <property type="entry name" value="Growth factor receptor domain"/>
    <property type="match status" value="1"/>
</dbReference>
<proteinExistence type="predicted"/>
<dbReference type="RefSeq" id="XP_004261538.1">
    <property type="nucleotide sequence ID" value="XM_004261490.1"/>
</dbReference>
<protein>
    <recommendedName>
        <fullName evidence="4">Furin repeat-containing protein</fullName>
    </recommendedName>
</protein>
<dbReference type="EMBL" id="KB206175">
    <property type="protein sequence ID" value="ELP94767.1"/>
    <property type="molecule type" value="Genomic_DNA"/>
</dbReference>
<feature type="non-terminal residue" evidence="2">
    <location>
        <position position="1"/>
    </location>
</feature>
<organism evidence="2 3">
    <name type="scientific">Entamoeba invadens IP1</name>
    <dbReference type="NCBI Taxonomy" id="370355"/>
    <lineage>
        <taxon>Eukaryota</taxon>
        <taxon>Amoebozoa</taxon>
        <taxon>Evosea</taxon>
        <taxon>Archamoebae</taxon>
        <taxon>Mastigamoebida</taxon>
        <taxon>Entamoebidae</taxon>
        <taxon>Entamoeba</taxon>
    </lineage>
</organism>
<keyword evidence="3" id="KW-1185">Reference proteome</keyword>
<sequence length="805" mass="91129">MLLLHLFFVFLSSTLAVECPVECGGICKDVNLPGVCSCEGIRSYYDATLGKCTSCALNLFASQETETHCLTLEQCQANGYAYTQTEKCYTTCQGNLLSTEDKYCVNDTCPQGQYQFQHTCVDTCPTETYIYDFKCLESDCTINSLLLVENTRTCVEACTGDYYLNGNSCIQHCPKSTHVDEHKCVDSCGEDDKSSVDGSLCYNTCIVYTIEDPLYSKYCIDNCFEANQGGYIYTDEINKHCVSECPAYIKYLDTTTNKCVASCDSTLFVSEDDTQCLETCPNYFEGQRCIPTCDKLSNGKECIERCPEGKKTNLAENTCVDDCGELVEYNNTCYTDGCPENYFNCESMCVGSCHDLCEGAQLPYLIDKKCYSECPQDTFLSLNGLSCVDACEENEFSDFANKKCVGECDTTLYILNTFDAKECYAAQCKVEQYTVVETKQCLIGGCQDFYSDVDTESKMCHTTCDTKTDLINKQCVTECPITLVEVTVDGKVYCNNTCPGQLKNVAEPNVRPTCVDQCPELTIQLDDMCIKSCERPNYQVISTNQCVSKCPYTHYEFSYNYSCLLDCTGTEMQYKFDNGTYKKCYTSCPNGNYTFESGLTCYPNGCREDLFTYGMKCYEDCTAIEKYNDMKTKTCITRTSCKKYFYETNSSCLTSCGDLKRDKDQLQCYDECTGTLFAHEDDLICYSICPNNMKKDYVTNYCVNTCDKNTTYYYENDESCKEKCDKGLYTDDINKKCYKEQCPSNLFFTNTADFTCDVTCPSNYYVDGLRKFCYNTSCPENYLSYNTYQCYEKNCPPNTMKLDLI</sequence>
<name>A0A0A1UE52_ENTIV</name>
<evidence type="ECO:0000256" key="1">
    <source>
        <dbReference type="SAM" id="SignalP"/>
    </source>
</evidence>
<dbReference type="Proteomes" id="UP000014680">
    <property type="component" value="Unassembled WGS sequence"/>
</dbReference>
<dbReference type="GeneID" id="14893714"/>
<dbReference type="Gene3D" id="2.10.220.10">
    <property type="entry name" value="Hormone Receptor, Insulin-like Growth Factor Receptor 1, Chain A, domain 2"/>
    <property type="match status" value="1"/>
</dbReference>